<evidence type="ECO:0000256" key="3">
    <source>
        <dbReference type="SAM" id="SignalP"/>
    </source>
</evidence>
<dbReference type="Pfam" id="PF13424">
    <property type="entry name" value="TPR_12"/>
    <property type="match status" value="1"/>
</dbReference>
<dbReference type="Proteomes" id="UP001597010">
    <property type="component" value="Unassembled WGS sequence"/>
</dbReference>
<dbReference type="EMBL" id="JBHTHZ010000014">
    <property type="protein sequence ID" value="MFD0795812.1"/>
    <property type="molecule type" value="Genomic_DNA"/>
</dbReference>
<dbReference type="PROSITE" id="PS50005">
    <property type="entry name" value="TPR"/>
    <property type="match status" value="1"/>
</dbReference>
<gene>
    <name evidence="4" type="ORF">ACFQZX_19475</name>
</gene>
<evidence type="ECO:0000256" key="1">
    <source>
        <dbReference type="PROSITE-ProRule" id="PRU00339"/>
    </source>
</evidence>
<proteinExistence type="predicted"/>
<sequence length="579" mass="66763">MFAFIFVLLFGAFPAIAQSLQHPFYQPGLFASLKDPSENSRVKAARSIYKSNCRKMNRADAMHSLHDLIRLATKLNDKGLQCAVYDMCADYYSVNRGYNQLSNQYYDQAIAFAQKQNMRMEAGIYQHRKANYLFLYKKNTEACRYYLLSEENLREVGFSKVPDIGNLFSETANFYYAVGDEDNARENLRYALKYQPEPSRTRVNIINTLGLSYRSAKEYKPAIKCFYSALSQAQQIGDSVWAAIAKGNIGSVYFLQQNYAKALPLIREDYQQSVKYKQVLNSGIALLRLVQINIKYNLFQEASLQLDTAYSILSHTGENALIEWVHYYELKAIVNEHTGNFSQASKYHNVAESLRDSVDKRDNIAAIDRVKMQWIKEKSHQEFNALRKAAENAAFKQNAIIIVLLLILIIIILIYNRQNLKAKKDKELLASEKLRLDAELENAIDALHGYTENLREKNSIIEQFKIEIERLKSPSDTVEIMANLEKMVQAHIMTEENWTEFKKLFSRAHNSFLYNLRQYDGLSTTDTRLLTLIKLKLNNREMAGMLGITIDGVKKAKQRLRKKLNLFSDEEIGKFVNNL</sequence>
<dbReference type="SMART" id="SM00028">
    <property type="entry name" value="TPR"/>
    <property type="match status" value="4"/>
</dbReference>
<keyword evidence="2" id="KW-0472">Membrane</keyword>
<accession>A0ABW3AXL3</accession>
<dbReference type="InterPro" id="IPR019734">
    <property type="entry name" value="TPR_rpt"/>
</dbReference>
<feature type="chain" id="PRO_5047265692" evidence="3">
    <location>
        <begin position="18"/>
        <end position="579"/>
    </location>
</feature>
<feature type="signal peptide" evidence="3">
    <location>
        <begin position="1"/>
        <end position="17"/>
    </location>
</feature>
<reference evidence="5" key="1">
    <citation type="journal article" date="2019" name="Int. J. Syst. Evol. Microbiol.">
        <title>The Global Catalogue of Microorganisms (GCM) 10K type strain sequencing project: providing services to taxonomists for standard genome sequencing and annotation.</title>
        <authorList>
            <consortium name="The Broad Institute Genomics Platform"/>
            <consortium name="The Broad Institute Genome Sequencing Center for Infectious Disease"/>
            <person name="Wu L."/>
            <person name="Ma J."/>
        </authorList>
    </citation>
    <scope>NUCLEOTIDE SEQUENCE [LARGE SCALE GENOMIC DNA]</scope>
    <source>
        <strain evidence="5">CCUG 61484</strain>
    </source>
</reference>
<dbReference type="SUPFAM" id="SSF48452">
    <property type="entry name" value="TPR-like"/>
    <property type="match status" value="2"/>
</dbReference>
<feature type="repeat" description="TPR" evidence="1">
    <location>
        <begin position="165"/>
        <end position="198"/>
    </location>
</feature>
<evidence type="ECO:0000256" key="2">
    <source>
        <dbReference type="SAM" id="Phobius"/>
    </source>
</evidence>
<evidence type="ECO:0000313" key="4">
    <source>
        <dbReference type="EMBL" id="MFD0795812.1"/>
    </source>
</evidence>
<dbReference type="InterPro" id="IPR011990">
    <property type="entry name" value="TPR-like_helical_dom_sf"/>
</dbReference>
<name>A0ABW3AXL3_9SPHI</name>
<keyword evidence="2" id="KW-0812">Transmembrane</keyword>
<dbReference type="Gene3D" id="1.10.10.10">
    <property type="entry name" value="Winged helix-like DNA-binding domain superfamily/Winged helix DNA-binding domain"/>
    <property type="match status" value="1"/>
</dbReference>
<comment type="caution">
    <text evidence="4">The sequence shown here is derived from an EMBL/GenBank/DDBJ whole genome shotgun (WGS) entry which is preliminary data.</text>
</comment>
<evidence type="ECO:0000313" key="5">
    <source>
        <dbReference type="Proteomes" id="UP001597010"/>
    </source>
</evidence>
<protein>
    <submittedName>
        <fullName evidence="4">Transcriptional regulator</fullName>
    </submittedName>
</protein>
<keyword evidence="1" id="KW-0802">TPR repeat</keyword>
<keyword evidence="3" id="KW-0732">Signal</keyword>
<feature type="transmembrane region" description="Helical" evidence="2">
    <location>
        <begin position="399"/>
        <end position="416"/>
    </location>
</feature>
<dbReference type="Gene3D" id="1.25.40.10">
    <property type="entry name" value="Tetratricopeptide repeat domain"/>
    <property type="match status" value="1"/>
</dbReference>
<organism evidence="4 5">
    <name type="scientific">Mucilaginibacter litoreus</name>
    <dbReference type="NCBI Taxonomy" id="1048221"/>
    <lineage>
        <taxon>Bacteria</taxon>
        <taxon>Pseudomonadati</taxon>
        <taxon>Bacteroidota</taxon>
        <taxon>Sphingobacteriia</taxon>
        <taxon>Sphingobacteriales</taxon>
        <taxon>Sphingobacteriaceae</taxon>
        <taxon>Mucilaginibacter</taxon>
    </lineage>
</organism>
<dbReference type="InterPro" id="IPR036388">
    <property type="entry name" value="WH-like_DNA-bd_sf"/>
</dbReference>
<dbReference type="InterPro" id="IPR016032">
    <property type="entry name" value="Sig_transdc_resp-reg_C-effctor"/>
</dbReference>
<dbReference type="SUPFAM" id="SSF46894">
    <property type="entry name" value="C-terminal effector domain of the bipartite response regulators"/>
    <property type="match status" value="1"/>
</dbReference>
<dbReference type="RefSeq" id="WP_377118577.1">
    <property type="nucleotide sequence ID" value="NZ_JBHTHZ010000014.1"/>
</dbReference>
<keyword evidence="5" id="KW-1185">Reference proteome</keyword>
<keyword evidence="2" id="KW-1133">Transmembrane helix</keyword>